<feature type="region of interest" description="Disordered" evidence="3">
    <location>
        <begin position="236"/>
        <end position="259"/>
    </location>
</feature>
<dbReference type="Gene3D" id="4.10.280.10">
    <property type="entry name" value="Helix-loop-helix DNA-binding domain"/>
    <property type="match status" value="1"/>
</dbReference>
<feature type="compositionally biased region" description="Low complexity" evidence="3">
    <location>
        <begin position="7"/>
        <end position="19"/>
    </location>
</feature>
<keyword evidence="6" id="KW-1185">Reference proteome</keyword>
<dbReference type="SUPFAM" id="SSF47459">
    <property type="entry name" value="HLH, helix-loop-helix DNA-binding domain"/>
    <property type="match status" value="1"/>
</dbReference>
<dbReference type="PANTHER" id="PTHR10328">
    <property type="entry name" value="PROTEIN MAX MYC-ASSOCIATED FACTOR X"/>
    <property type="match status" value="1"/>
</dbReference>
<dbReference type="OrthoDB" id="8964853at2759"/>
<reference evidence="5 6" key="1">
    <citation type="submission" date="2018-11" db="EMBL/GenBank/DDBJ databases">
        <title>Genome sequence of Saitozyma podzolica DSM 27192.</title>
        <authorList>
            <person name="Aliyu H."/>
            <person name="Gorte O."/>
            <person name="Ochsenreither K."/>
        </authorList>
    </citation>
    <scope>NUCLEOTIDE SEQUENCE [LARGE SCALE GENOMIC DNA]</scope>
    <source>
        <strain evidence="5 6">DSM 27192</strain>
    </source>
</reference>
<dbReference type="STRING" id="1890683.A0A427XXZ9"/>
<comment type="caution">
    <text evidence="5">The sequence shown here is derived from an EMBL/GenBank/DDBJ whole genome shotgun (WGS) entry which is preliminary data.</text>
</comment>
<dbReference type="SMART" id="SM00353">
    <property type="entry name" value="HLH"/>
    <property type="match status" value="1"/>
</dbReference>
<dbReference type="PROSITE" id="PS50888">
    <property type="entry name" value="BHLH"/>
    <property type="match status" value="1"/>
</dbReference>
<sequence>MKDSFVTPASLPTPTASPSGGHDDTSLRENRVFYVSVLLEPELNRSIILHQKKDMSSVNYKLAIDGWPESERIVIRNGTTSPTVIASFPLDFVRRGGDNTWQYVLDMVETVVDPEPGHPGIICESTGLPVNPDASPVSGDFWFEHSELTIPLPVSFSFLVASPIALPPSPYALYHYSGSGGRNILTFTRGPEYFTRFRPPNPEGSHSTRSDSKRSSINQNGIYYIHFFDLRTPGSESHGKALTPDRFRGPQSDRPDPRLVKWHYNVPRRLGRQVRNSPSPLAHFHQGPVYSPPLVRSQCTSKHKNTLPPLEHIKPGSWYGLPPLGHRCATAPVTLPHPTPSIRISSPTLLTPPLPSFSSLLPFDLAKYAMSLEEKPKIFDESASPRSVSGGLLESPHYRPQQPVRLGPTRTRAAFQEYKSSGAATKRRTFPSALRTPASPSPSRFRGSQPRWQNTPNGANPLANALTDRVAIDPALSSVRSSAGQQGDLEAAAAPISVSPTRPSPRLQRRQPSPPTDDSNPSKDQLFSRLPELRFSHKLAERRRRKVIKDLFDELRDLLPAERGSKSSKWEILSKSIDYITRLKTTNGEDGREMERLPRDVDIARGGTGAFPLYHGSTIPQTYPGAATAAYTAPAPAPPAQPTPTHTQPAQP</sequence>
<feature type="region of interest" description="Disordered" evidence="3">
    <location>
        <begin position="380"/>
        <end position="462"/>
    </location>
</feature>
<dbReference type="Proteomes" id="UP000279259">
    <property type="component" value="Unassembled WGS sequence"/>
</dbReference>
<dbReference type="Pfam" id="PF00010">
    <property type="entry name" value="HLH"/>
    <property type="match status" value="1"/>
</dbReference>
<feature type="region of interest" description="Disordered" evidence="3">
    <location>
        <begin position="1"/>
        <end position="25"/>
    </location>
</feature>
<evidence type="ECO:0000256" key="1">
    <source>
        <dbReference type="ARBA" id="ARBA00023125"/>
    </source>
</evidence>
<dbReference type="GO" id="GO:0046983">
    <property type="term" value="F:protein dimerization activity"/>
    <property type="evidence" value="ECO:0007669"/>
    <property type="project" value="InterPro"/>
</dbReference>
<dbReference type="PANTHER" id="PTHR10328:SF15">
    <property type="entry name" value="BHLH TRANSCRIPTION FACTOR"/>
    <property type="match status" value="1"/>
</dbReference>
<organism evidence="5 6">
    <name type="scientific">Saitozyma podzolica</name>
    <dbReference type="NCBI Taxonomy" id="1890683"/>
    <lineage>
        <taxon>Eukaryota</taxon>
        <taxon>Fungi</taxon>
        <taxon>Dikarya</taxon>
        <taxon>Basidiomycota</taxon>
        <taxon>Agaricomycotina</taxon>
        <taxon>Tremellomycetes</taxon>
        <taxon>Tremellales</taxon>
        <taxon>Trimorphomycetaceae</taxon>
        <taxon>Saitozyma</taxon>
    </lineage>
</organism>
<dbReference type="GO" id="GO:0090575">
    <property type="term" value="C:RNA polymerase II transcription regulator complex"/>
    <property type="evidence" value="ECO:0007669"/>
    <property type="project" value="TreeGrafter"/>
</dbReference>
<keyword evidence="1" id="KW-0238">DNA-binding</keyword>
<dbReference type="EMBL" id="RSCD01000024">
    <property type="protein sequence ID" value="RSH83692.1"/>
    <property type="molecule type" value="Genomic_DNA"/>
</dbReference>
<dbReference type="GO" id="GO:0003677">
    <property type="term" value="F:DNA binding"/>
    <property type="evidence" value="ECO:0007669"/>
    <property type="project" value="UniProtKB-KW"/>
</dbReference>
<dbReference type="AlphaFoldDB" id="A0A427XXZ9"/>
<evidence type="ECO:0000256" key="3">
    <source>
        <dbReference type="SAM" id="MobiDB-lite"/>
    </source>
</evidence>
<protein>
    <recommendedName>
        <fullName evidence="4">BHLH domain-containing protein</fullName>
    </recommendedName>
</protein>
<name>A0A427XXZ9_9TREE</name>
<feature type="compositionally biased region" description="Low complexity" evidence="3">
    <location>
        <begin position="643"/>
        <end position="652"/>
    </location>
</feature>
<gene>
    <name evidence="5" type="ORF">EHS25_005596</name>
</gene>
<evidence type="ECO:0000313" key="5">
    <source>
        <dbReference type="EMBL" id="RSH83692.1"/>
    </source>
</evidence>
<evidence type="ECO:0000313" key="6">
    <source>
        <dbReference type="Proteomes" id="UP000279259"/>
    </source>
</evidence>
<accession>A0A427XXZ9</accession>
<dbReference type="InterPro" id="IPR011598">
    <property type="entry name" value="bHLH_dom"/>
</dbReference>
<keyword evidence="2" id="KW-0539">Nucleus</keyword>
<dbReference type="GO" id="GO:0045944">
    <property type="term" value="P:positive regulation of transcription by RNA polymerase II"/>
    <property type="evidence" value="ECO:0007669"/>
    <property type="project" value="TreeGrafter"/>
</dbReference>
<proteinExistence type="predicted"/>
<feature type="region of interest" description="Disordered" evidence="3">
    <location>
        <begin position="477"/>
        <end position="529"/>
    </location>
</feature>
<feature type="compositionally biased region" description="Basic and acidic residues" evidence="3">
    <location>
        <begin position="237"/>
        <end position="259"/>
    </location>
</feature>
<feature type="region of interest" description="Disordered" evidence="3">
    <location>
        <begin position="195"/>
        <end position="215"/>
    </location>
</feature>
<feature type="region of interest" description="Disordered" evidence="3">
    <location>
        <begin position="629"/>
        <end position="652"/>
    </location>
</feature>
<dbReference type="InterPro" id="IPR036638">
    <property type="entry name" value="HLH_DNA-bd_sf"/>
</dbReference>
<evidence type="ECO:0000256" key="2">
    <source>
        <dbReference type="ARBA" id="ARBA00023242"/>
    </source>
</evidence>
<evidence type="ECO:0000259" key="4">
    <source>
        <dbReference type="PROSITE" id="PS50888"/>
    </source>
</evidence>
<feature type="domain" description="BHLH" evidence="4">
    <location>
        <begin position="532"/>
        <end position="583"/>
    </location>
</feature>
<dbReference type="GO" id="GO:0003700">
    <property type="term" value="F:DNA-binding transcription factor activity"/>
    <property type="evidence" value="ECO:0007669"/>
    <property type="project" value="TreeGrafter"/>
</dbReference>